<dbReference type="EMBL" id="CM004393">
    <property type="protein sequence ID" value="OAY45286.1"/>
    <property type="molecule type" value="Genomic_DNA"/>
</dbReference>
<protein>
    <recommendedName>
        <fullName evidence="1">DUF7026 domain-containing protein</fullName>
    </recommendedName>
</protein>
<proteinExistence type="predicted"/>
<evidence type="ECO:0000259" key="1">
    <source>
        <dbReference type="Pfam" id="PF22950"/>
    </source>
</evidence>
<gene>
    <name evidence="2" type="ORF">MANES_07G047700</name>
</gene>
<accession>A0A2C9VII9</accession>
<organism evidence="2">
    <name type="scientific">Manihot esculenta</name>
    <name type="common">Cassava</name>
    <name type="synonym">Jatropha manihot</name>
    <dbReference type="NCBI Taxonomy" id="3983"/>
    <lineage>
        <taxon>Eukaryota</taxon>
        <taxon>Viridiplantae</taxon>
        <taxon>Streptophyta</taxon>
        <taxon>Embryophyta</taxon>
        <taxon>Tracheophyta</taxon>
        <taxon>Spermatophyta</taxon>
        <taxon>Magnoliopsida</taxon>
        <taxon>eudicotyledons</taxon>
        <taxon>Gunneridae</taxon>
        <taxon>Pentapetalae</taxon>
        <taxon>rosids</taxon>
        <taxon>fabids</taxon>
        <taxon>Malpighiales</taxon>
        <taxon>Euphorbiaceae</taxon>
        <taxon>Crotonoideae</taxon>
        <taxon>Manihoteae</taxon>
        <taxon>Manihot</taxon>
    </lineage>
</organism>
<dbReference type="InterPro" id="IPR054290">
    <property type="entry name" value="DUF7026"/>
</dbReference>
<sequence length="128" mass="15000">MASRIQLLCLNALSQLLKSQPYLFPTATHFTYTIKTQIPCTSTSISDVDLASDWLKKLQREEAMKKSKELLFTELCQHLAMAREELRRQRSKLHQEEKWVLIKGFVNEWGFNFHPLSARRIMGFSQNK</sequence>
<dbReference type="AlphaFoldDB" id="A0A2C9VII9"/>
<evidence type="ECO:0000313" key="2">
    <source>
        <dbReference type="EMBL" id="OAY45286.1"/>
    </source>
</evidence>
<feature type="domain" description="DUF7026" evidence="1">
    <location>
        <begin position="60"/>
        <end position="109"/>
    </location>
</feature>
<name>A0A2C9VII9_MANES</name>
<dbReference type="Pfam" id="PF22950">
    <property type="entry name" value="DUF7026"/>
    <property type="match status" value="1"/>
</dbReference>
<reference evidence="2" key="1">
    <citation type="submission" date="2016-02" db="EMBL/GenBank/DDBJ databases">
        <title>WGS assembly of Manihot esculenta.</title>
        <authorList>
            <person name="Bredeson J.V."/>
            <person name="Prochnik S.E."/>
            <person name="Lyons J.B."/>
            <person name="Schmutz J."/>
            <person name="Grimwood J."/>
            <person name="Vrebalov J."/>
            <person name="Bart R.S."/>
            <person name="Amuge T."/>
            <person name="Ferguson M.E."/>
            <person name="Green R."/>
            <person name="Putnam N."/>
            <person name="Stites J."/>
            <person name="Rounsley S."/>
            <person name="Rokhsar D.S."/>
        </authorList>
    </citation>
    <scope>NUCLEOTIDE SEQUENCE [LARGE SCALE GENOMIC DNA]</scope>
    <source>
        <tissue evidence="2">Leaf</tissue>
    </source>
</reference>